<evidence type="ECO:0000313" key="1">
    <source>
        <dbReference type="EMBL" id="MCV2221669.1"/>
    </source>
</evidence>
<reference evidence="1" key="1">
    <citation type="submission" date="2022-06" db="EMBL/GenBank/DDBJ databases">
        <title>De novo draft assembly of the Pseudomonas mercurotoleraris sp. nov., isolated from the plants rhizosphere.</title>
        <authorList>
            <person name="Robas M."/>
            <person name="Gonzalez D."/>
            <person name="Fernandez V.M."/>
            <person name="Luna L."/>
            <person name="Provanza A."/>
            <person name="Jimenez P.A."/>
        </authorList>
    </citation>
    <scope>NUCLEOTIDE SEQUENCE</scope>
    <source>
        <strain evidence="1">SAICEUPSM</strain>
    </source>
</reference>
<evidence type="ECO:0000313" key="2">
    <source>
        <dbReference type="Proteomes" id="UP001063475"/>
    </source>
</evidence>
<dbReference type="EMBL" id="JAMSHA010000003">
    <property type="protein sequence ID" value="MCV2221669.1"/>
    <property type="molecule type" value="Genomic_DNA"/>
</dbReference>
<dbReference type="RefSeq" id="WP_130911928.1">
    <property type="nucleotide sequence ID" value="NZ_JAMSHA010000003.1"/>
</dbReference>
<dbReference type="Proteomes" id="UP001063475">
    <property type="component" value="Unassembled WGS sequence"/>
</dbReference>
<sequence length="76" mass="8436">MEDIFVVKRCTKIVIHGRRAEDSQQEPAEASAWFRICDTRTGGFFGDGFDQHADAQAECQRLNAASSQLPARLHSG</sequence>
<gene>
    <name evidence="1" type="ORF">ND528_08805</name>
</gene>
<comment type="caution">
    <text evidence="1">The sequence shown here is derived from an EMBL/GenBank/DDBJ whole genome shotgun (WGS) entry which is preliminary data.</text>
</comment>
<organism evidence="1 2">
    <name type="scientific">Pseudomonas mercuritolerans</name>
    <dbReference type="NCBI Taxonomy" id="2951809"/>
    <lineage>
        <taxon>Bacteria</taxon>
        <taxon>Pseudomonadati</taxon>
        <taxon>Pseudomonadota</taxon>
        <taxon>Gammaproteobacteria</taxon>
        <taxon>Pseudomonadales</taxon>
        <taxon>Pseudomonadaceae</taxon>
        <taxon>Pseudomonas</taxon>
    </lineage>
</organism>
<keyword evidence="2" id="KW-1185">Reference proteome</keyword>
<name>A0ABT2XZX7_9PSED</name>
<accession>A0ABT2XZX7</accession>
<proteinExistence type="predicted"/>
<protein>
    <submittedName>
        <fullName evidence="1">Uncharacterized protein</fullName>
    </submittedName>
</protein>